<dbReference type="STRING" id="1619100.UT34_C0002G0025"/>
<sequence>MPDDKKKTFAGSFAQSFARKISESNFFGIKEAYNGVKDGATEAVAETAATYAIGETQKIVDQIKEDTAPIIEETARKLNPEQKDTWELIRNNIVPQGGFFRTIFARLLWIGAKASSFVGALVVDRWTGRDEKGQNMTNIEYILAWLLGKTVGNNQTGQSSNKPRSLGVPKDWVTNTQSA</sequence>
<gene>
    <name evidence="2" type="ORF">UT34_C0002G0025</name>
</gene>
<evidence type="ECO:0000313" key="2">
    <source>
        <dbReference type="EMBL" id="KKR05518.1"/>
    </source>
</evidence>
<dbReference type="Proteomes" id="UP000034799">
    <property type="component" value="Unassembled WGS sequence"/>
</dbReference>
<accession>A0A0G0MQV3</accession>
<proteinExistence type="predicted"/>
<name>A0A0G0MQV3_9BACT</name>
<feature type="compositionally biased region" description="Polar residues" evidence="1">
    <location>
        <begin position="154"/>
        <end position="163"/>
    </location>
</feature>
<feature type="region of interest" description="Disordered" evidence="1">
    <location>
        <begin position="154"/>
        <end position="179"/>
    </location>
</feature>
<dbReference type="EMBL" id="LBWK01000002">
    <property type="protein sequence ID" value="KKR05518.1"/>
    <property type="molecule type" value="Genomic_DNA"/>
</dbReference>
<comment type="caution">
    <text evidence="2">The sequence shown here is derived from an EMBL/GenBank/DDBJ whole genome shotgun (WGS) entry which is preliminary data.</text>
</comment>
<evidence type="ECO:0000256" key="1">
    <source>
        <dbReference type="SAM" id="MobiDB-lite"/>
    </source>
</evidence>
<protein>
    <submittedName>
        <fullName evidence="2">Uncharacterized protein</fullName>
    </submittedName>
</protein>
<evidence type="ECO:0000313" key="3">
    <source>
        <dbReference type="Proteomes" id="UP000034799"/>
    </source>
</evidence>
<organism evidence="2 3">
    <name type="scientific">candidate division WS6 bacterium GW2011_GWF2_39_15</name>
    <dbReference type="NCBI Taxonomy" id="1619100"/>
    <lineage>
        <taxon>Bacteria</taxon>
        <taxon>Candidatus Dojkabacteria</taxon>
    </lineage>
</organism>
<dbReference type="AlphaFoldDB" id="A0A0G0MQV3"/>
<reference evidence="2 3" key="1">
    <citation type="journal article" date="2015" name="Nature">
        <title>rRNA introns, odd ribosomes, and small enigmatic genomes across a large radiation of phyla.</title>
        <authorList>
            <person name="Brown C.T."/>
            <person name="Hug L.A."/>
            <person name="Thomas B.C."/>
            <person name="Sharon I."/>
            <person name="Castelle C.J."/>
            <person name="Singh A."/>
            <person name="Wilkins M.J."/>
            <person name="Williams K.H."/>
            <person name="Banfield J.F."/>
        </authorList>
    </citation>
    <scope>NUCLEOTIDE SEQUENCE [LARGE SCALE GENOMIC DNA]</scope>
</reference>